<feature type="domain" description="Major facilitator superfamily (MFS) profile" evidence="9">
    <location>
        <begin position="9"/>
        <end position="391"/>
    </location>
</feature>
<comment type="subcellular location">
    <subcellularLocation>
        <location evidence="1">Apical cell membrane</location>
        <topology evidence="1">Multi-pass membrane protein</topology>
    </subcellularLocation>
</comment>
<dbReference type="GO" id="GO:0022857">
    <property type="term" value="F:transmembrane transporter activity"/>
    <property type="evidence" value="ECO:0007669"/>
    <property type="project" value="InterPro"/>
</dbReference>
<feature type="transmembrane region" description="Helical" evidence="8">
    <location>
        <begin position="134"/>
        <end position="157"/>
    </location>
</feature>
<dbReference type="PANTHER" id="PTHR24002:SF3">
    <property type="entry name" value="SOLUTE CARRIER FAMILY 22 MEMBER 18"/>
    <property type="match status" value="1"/>
</dbReference>
<feature type="transmembrane region" description="Helical" evidence="8">
    <location>
        <begin position="254"/>
        <end position="276"/>
    </location>
</feature>
<dbReference type="InterPro" id="IPR036259">
    <property type="entry name" value="MFS_trans_sf"/>
</dbReference>
<evidence type="ECO:0000256" key="4">
    <source>
        <dbReference type="ARBA" id="ARBA00022989"/>
    </source>
</evidence>
<accession>A0A4W4EMM4</accession>
<dbReference type="OMA" id="RLMKYPR"/>
<dbReference type="Gene3D" id="1.20.1250.20">
    <property type="entry name" value="MFS general substrate transporter like domains"/>
    <property type="match status" value="1"/>
</dbReference>
<dbReference type="GeneTree" id="ENSGT00940000160333"/>
<evidence type="ECO:0000313" key="10">
    <source>
        <dbReference type="Ensembl" id="ENSEEEP00000012208.2"/>
    </source>
</evidence>
<evidence type="ECO:0000256" key="1">
    <source>
        <dbReference type="ARBA" id="ARBA00004424"/>
    </source>
</evidence>
<evidence type="ECO:0000259" key="9">
    <source>
        <dbReference type="PROSITE" id="PS50850"/>
    </source>
</evidence>
<dbReference type="CDD" id="cd17331">
    <property type="entry name" value="MFS_SLC22A18"/>
    <property type="match status" value="1"/>
</dbReference>
<dbReference type="GO" id="GO:0016324">
    <property type="term" value="C:apical plasma membrane"/>
    <property type="evidence" value="ECO:0007669"/>
    <property type="project" value="UniProtKB-SubCell"/>
</dbReference>
<reference evidence="11" key="2">
    <citation type="journal article" date="2017" name="Sci. Adv.">
        <title>A tail of two voltages: Proteomic comparison of the three electric organs of the electric eel.</title>
        <authorList>
            <person name="Traeger L.L."/>
            <person name="Sabat G."/>
            <person name="Barrett-Wilt G.A."/>
            <person name="Wells G.B."/>
            <person name="Sussman M.R."/>
        </authorList>
    </citation>
    <scope>NUCLEOTIDE SEQUENCE [LARGE SCALE GENOMIC DNA]</scope>
</reference>
<dbReference type="GO" id="GO:0005635">
    <property type="term" value="C:nuclear envelope"/>
    <property type="evidence" value="ECO:0007669"/>
    <property type="project" value="TreeGrafter"/>
</dbReference>
<dbReference type="PRINTS" id="PR01035">
    <property type="entry name" value="TCRTETA"/>
</dbReference>
<evidence type="ECO:0000256" key="3">
    <source>
        <dbReference type="ARBA" id="ARBA00022692"/>
    </source>
</evidence>
<gene>
    <name evidence="10" type="primary">SLC22A18</name>
</gene>
<evidence type="ECO:0000256" key="7">
    <source>
        <dbReference type="ARBA" id="ARBA00093348"/>
    </source>
</evidence>
<dbReference type="PANTHER" id="PTHR24002">
    <property type="entry name" value="SOLUTE CARRIER FAMILY 22 MEMBER 18"/>
    <property type="match status" value="1"/>
</dbReference>
<evidence type="ECO:0000256" key="8">
    <source>
        <dbReference type="SAM" id="Phobius"/>
    </source>
</evidence>
<name>A0A4W4EMM4_ELEEL</name>
<organism evidence="10 11">
    <name type="scientific">Electrophorus electricus</name>
    <name type="common">Electric eel</name>
    <name type="synonym">Gymnotus electricus</name>
    <dbReference type="NCBI Taxonomy" id="8005"/>
    <lineage>
        <taxon>Eukaryota</taxon>
        <taxon>Metazoa</taxon>
        <taxon>Chordata</taxon>
        <taxon>Craniata</taxon>
        <taxon>Vertebrata</taxon>
        <taxon>Euteleostomi</taxon>
        <taxon>Actinopterygii</taxon>
        <taxon>Neopterygii</taxon>
        <taxon>Teleostei</taxon>
        <taxon>Ostariophysi</taxon>
        <taxon>Gymnotiformes</taxon>
        <taxon>Gymnotoidei</taxon>
        <taxon>Gymnotidae</taxon>
        <taxon>Electrophorus</taxon>
    </lineage>
</organism>
<keyword evidence="5 8" id="KW-0472">Membrane</keyword>
<dbReference type="Proteomes" id="UP000314983">
    <property type="component" value="Chromosome 21"/>
</dbReference>
<dbReference type="Pfam" id="PF07690">
    <property type="entry name" value="MFS_1"/>
    <property type="match status" value="1"/>
</dbReference>
<comment type="function">
    <text evidence="7">May act as a transporter of organic cations based on a proton efflux antiport mechanism. May play a role in the transport of chloroquine and quinidine-related compounds in kidney. Plays a role in the regulation of lipid metabolism.</text>
</comment>
<keyword evidence="4 8" id="KW-1133">Transmembrane helix</keyword>
<dbReference type="SUPFAM" id="SSF103473">
    <property type="entry name" value="MFS general substrate transporter"/>
    <property type="match status" value="1"/>
</dbReference>
<feature type="transmembrane region" description="Helical" evidence="8">
    <location>
        <begin position="220"/>
        <end position="242"/>
    </location>
</feature>
<dbReference type="PROSITE" id="PS50850">
    <property type="entry name" value="MFS"/>
    <property type="match status" value="1"/>
</dbReference>
<evidence type="ECO:0000256" key="6">
    <source>
        <dbReference type="ARBA" id="ARBA00078639"/>
    </source>
</evidence>
<feature type="transmembrane region" description="Helical" evidence="8">
    <location>
        <begin position="78"/>
        <end position="96"/>
    </location>
</feature>
<reference evidence="10" key="5">
    <citation type="submission" date="2025-09" db="UniProtKB">
        <authorList>
            <consortium name="Ensembl"/>
        </authorList>
    </citation>
    <scope>IDENTIFICATION</scope>
</reference>
<dbReference type="InterPro" id="IPR011701">
    <property type="entry name" value="MFS"/>
</dbReference>
<evidence type="ECO:0000313" key="11">
    <source>
        <dbReference type="Proteomes" id="UP000314983"/>
    </source>
</evidence>
<sequence length="395" mass="42429">MEPPTSPKIQKVIHVTYLIVAIDITSLFLQLSVTPYLAKKMGFDTLWFGYLQTTVGVMQLLGGPVFGRFADIFGARAALSLSCFASMVSFLLLAAADSTILLFLHKLPAVFMHVLPGSQMVVADLSESGKRAEALAKLGLCFGIGMIAGSSLGGTLSTHYGEKFTACVAAGGSLVSLLLVLKFIPKHTKKHATKQSNAGSVFNLKEIIRLMKFPGVAKTFTVKIISGLPSGIFQVMFFIIAINVFQLQPKQNGYLMAYFGLVQMVIQGAVIGRLTARYSEYSLLRVTVGLSSFVGLALTTNVFQFCFVAVPMMFCTSVFNVITDSILTKSVPASDTGAMLGLCASVQSFMRTVGPTIGGFLYETYGVASFGYTQFSVNIIVFSLQMLEGQVDGTS</sequence>
<proteinExistence type="predicted"/>
<dbReference type="FunFam" id="1.20.1250.20:FF:000297">
    <property type="entry name" value="Solute carrier family 22 member 18"/>
    <property type="match status" value="1"/>
</dbReference>
<reference evidence="10" key="3">
    <citation type="submission" date="2020-05" db="EMBL/GenBank/DDBJ databases">
        <title>Electrophorus electricus (electric eel) genome, fEleEle1, primary haplotype.</title>
        <authorList>
            <person name="Myers G."/>
            <person name="Meyer A."/>
            <person name="Fedrigo O."/>
            <person name="Formenti G."/>
            <person name="Rhie A."/>
            <person name="Tracey A."/>
            <person name="Sims Y."/>
            <person name="Jarvis E.D."/>
        </authorList>
    </citation>
    <scope>NUCLEOTIDE SEQUENCE [LARGE SCALE GENOMIC DNA]</scope>
</reference>
<feature type="transmembrane region" description="Helical" evidence="8">
    <location>
        <begin position="102"/>
        <end position="122"/>
    </location>
</feature>
<evidence type="ECO:0000256" key="5">
    <source>
        <dbReference type="ARBA" id="ARBA00023136"/>
    </source>
</evidence>
<dbReference type="STRING" id="8005.ENSEEEP00000012208"/>
<dbReference type="Ensembl" id="ENSEEET00000012352.2">
    <property type="protein sequence ID" value="ENSEEEP00000012208.2"/>
    <property type="gene ID" value="ENSEEEG00000006153.2"/>
</dbReference>
<keyword evidence="11" id="KW-1185">Reference proteome</keyword>
<reference evidence="10" key="4">
    <citation type="submission" date="2025-08" db="UniProtKB">
        <authorList>
            <consortium name="Ensembl"/>
        </authorList>
    </citation>
    <scope>IDENTIFICATION</scope>
</reference>
<dbReference type="InterPro" id="IPR001958">
    <property type="entry name" value="Tet-R_TetA/multi-R_MdtG-like"/>
</dbReference>
<keyword evidence="2" id="KW-1003">Cell membrane</keyword>
<keyword evidence="3 8" id="KW-0812">Transmembrane</keyword>
<protein>
    <recommendedName>
        <fullName evidence="6">Organic cation transporter-like protein 2</fullName>
    </recommendedName>
</protein>
<feature type="transmembrane region" description="Helical" evidence="8">
    <location>
        <begin position="12"/>
        <end position="33"/>
    </location>
</feature>
<feature type="transmembrane region" description="Helical" evidence="8">
    <location>
        <begin position="163"/>
        <end position="184"/>
    </location>
</feature>
<feature type="transmembrane region" description="Helical" evidence="8">
    <location>
        <begin position="288"/>
        <end position="314"/>
    </location>
</feature>
<dbReference type="AlphaFoldDB" id="A0A4W4EMM4"/>
<dbReference type="InterPro" id="IPR020846">
    <property type="entry name" value="MFS_dom"/>
</dbReference>
<feature type="transmembrane region" description="Helical" evidence="8">
    <location>
        <begin position="45"/>
        <end position="66"/>
    </location>
</feature>
<evidence type="ECO:0000256" key="2">
    <source>
        <dbReference type="ARBA" id="ARBA00022475"/>
    </source>
</evidence>
<reference evidence="11" key="1">
    <citation type="journal article" date="2014" name="Science">
        <title>Nonhuman genetics. Genomic basis for the convergent evolution of electric organs.</title>
        <authorList>
            <person name="Gallant J.R."/>
            <person name="Traeger L.L."/>
            <person name="Volkening J.D."/>
            <person name="Moffett H."/>
            <person name="Chen P.H."/>
            <person name="Novina C.D."/>
            <person name="Phillips G.N.Jr."/>
            <person name="Anand R."/>
            <person name="Wells G.B."/>
            <person name="Pinch M."/>
            <person name="Guth R."/>
            <person name="Unguez G.A."/>
            <person name="Albert J.S."/>
            <person name="Zakon H.H."/>
            <person name="Samanta M.P."/>
            <person name="Sussman M.R."/>
        </authorList>
    </citation>
    <scope>NUCLEOTIDE SEQUENCE [LARGE SCALE GENOMIC DNA]</scope>
</reference>